<dbReference type="EMBL" id="BGPR01005021">
    <property type="protein sequence ID" value="GBN06000.1"/>
    <property type="molecule type" value="Genomic_DNA"/>
</dbReference>
<protein>
    <recommendedName>
        <fullName evidence="4">Helitron helicase-like domain-containing protein</fullName>
    </recommendedName>
</protein>
<evidence type="ECO:0000313" key="2">
    <source>
        <dbReference type="EMBL" id="GBN06000.1"/>
    </source>
</evidence>
<keyword evidence="3" id="KW-1185">Reference proteome</keyword>
<dbReference type="PANTHER" id="PTHR45786:SF74">
    <property type="entry name" value="ATP-DEPENDENT DNA HELICASE"/>
    <property type="match status" value="1"/>
</dbReference>
<evidence type="ECO:0000256" key="1">
    <source>
        <dbReference type="SAM" id="MobiDB-lite"/>
    </source>
</evidence>
<evidence type="ECO:0008006" key="4">
    <source>
        <dbReference type="Google" id="ProtNLM"/>
    </source>
</evidence>
<sequence length="451" mass="52238">MKNRRQLSKFPTDSNGRLFHGGCQNQPPPDSHIRRFFDRIGLRTWKDPVPKLRQSHLAAAAGLHSEGDFPCTIFVQHLGPSRNAQLRTNEHNLPIPQIKELCCRTPFYWQIHQLLPQREIKLEKPSDALSNEFLYPNCLLDLLRNPNNPDYKDFHDNIRSYNSAVSFASMGTKVVDFSSGGPYVFRVHGQIPHRTSRIQSVNGRAPQYVQLYVIDSTQATKIRVNHPANEQCNLRILDQIDRFFRQHNRLSDTYRMLREVESRVIAESNEAGEDVPVVNTVFKCDRHSDQRRYNAPIANKIAMVFVNSDGEPPFERNIRVYPLNPENPQQLFININILSPNLDPMAYPIFFPYGEPDWQPNWRCESYQEAQGNQSRVNVTMVQYKSALIAVIDDFNPIISAGKLTEHWIVDLYLQVEANNLNFSRTHQKQLRTEFYQELADRNSSNLVLII</sequence>
<dbReference type="OrthoDB" id="7698527at2759"/>
<dbReference type="Proteomes" id="UP000499080">
    <property type="component" value="Unassembled WGS sequence"/>
</dbReference>
<dbReference type="AlphaFoldDB" id="A0A4Y2KVB6"/>
<organism evidence="2 3">
    <name type="scientific">Araneus ventricosus</name>
    <name type="common">Orbweaver spider</name>
    <name type="synonym">Epeira ventricosa</name>
    <dbReference type="NCBI Taxonomy" id="182803"/>
    <lineage>
        <taxon>Eukaryota</taxon>
        <taxon>Metazoa</taxon>
        <taxon>Ecdysozoa</taxon>
        <taxon>Arthropoda</taxon>
        <taxon>Chelicerata</taxon>
        <taxon>Arachnida</taxon>
        <taxon>Araneae</taxon>
        <taxon>Araneomorphae</taxon>
        <taxon>Entelegynae</taxon>
        <taxon>Araneoidea</taxon>
        <taxon>Araneidae</taxon>
        <taxon>Araneus</taxon>
    </lineage>
</organism>
<evidence type="ECO:0000313" key="3">
    <source>
        <dbReference type="Proteomes" id="UP000499080"/>
    </source>
</evidence>
<name>A0A4Y2KVB6_ARAVE</name>
<comment type="caution">
    <text evidence="2">The sequence shown here is derived from an EMBL/GenBank/DDBJ whole genome shotgun (WGS) entry which is preliminary data.</text>
</comment>
<proteinExistence type="predicted"/>
<gene>
    <name evidence="2" type="ORF">AVEN_256002_1</name>
</gene>
<feature type="region of interest" description="Disordered" evidence="1">
    <location>
        <begin position="1"/>
        <end position="30"/>
    </location>
</feature>
<dbReference type="PANTHER" id="PTHR45786">
    <property type="entry name" value="DNA BINDING PROTEIN-LIKE"/>
    <property type="match status" value="1"/>
</dbReference>
<accession>A0A4Y2KVB6</accession>
<reference evidence="2 3" key="1">
    <citation type="journal article" date="2019" name="Sci. Rep.">
        <title>Orb-weaving spider Araneus ventricosus genome elucidates the spidroin gene catalogue.</title>
        <authorList>
            <person name="Kono N."/>
            <person name="Nakamura H."/>
            <person name="Ohtoshi R."/>
            <person name="Moran D.A.P."/>
            <person name="Shinohara A."/>
            <person name="Yoshida Y."/>
            <person name="Fujiwara M."/>
            <person name="Mori M."/>
            <person name="Tomita M."/>
            <person name="Arakawa K."/>
        </authorList>
    </citation>
    <scope>NUCLEOTIDE SEQUENCE [LARGE SCALE GENOMIC DNA]</scope>
</reference>